<dbReference type="Proteomes" id="UP000282957">
    <property type="component" value="Unassembled WGS sequence"/>
</dbReference>
<proteinExistence type="predicted"/>
<evidence type="ECO:0000313" key="3">
    <source>
        <dbReference type="Proteomes" id="UP000282957"/>
    </source>
</evidence>
<dbReference type="AlphaFoldDB" id="A0A437MJU2"/>
<dbReference type="EMBL" id="SACL01000002">
    <property type="protein sequence ID" value="RVT97912.1"/>
    <property type="molecule type" value="Genomic_DNA"/>
</dbReference>
<accession>A0A437MJU2</accession>
<sequence length="87" mass="9719">MARHAGGTGWAIIGRDLGLAPHIARTAAEQQAWLDQRADRAARRAADAAPGHDDATRRRIESQVARGVSRRDAEVEAMQWHDRRRWG</sequence>
<feature type="compositionally biased region" description="Basic and acidic residues" evidence="1">
    <location>
        <begin position="38"/>
        <end position="61"/>
    </location>
</feature>
<dbReference type="RefSeq" id="WP_127787141.1">
    <property type="nucleotide sequence ID" value="NZ_SACL01000002.1"/>
</dbReference>
<evidence type="ECO:0000256" key="1">
    <source>
        <dbReference type="SAM" id="MobiDB-lite"/>
    </source>
</evidence>
<protein>
    <submittedName>
        <fullName evidence="2">Uncharacterized protein</fullName>
    </submittedName>
</protein>
<keyword evidence="3" id="KW-1185">Reference proteome</keyword>
<name>A0A437MJU2_9PROT</name>
<comment type="caution">
    <text evidence="2">The sequence shown here is derived from an EMBL/GenBank/DDBJ whole genome shotgun (WGS) entry which is preliminary data.</text>
</comment>
<reference evidence="2 3" key="1">
    <citation type="submission" date="2019-01" db="EMBL/GenBank/DDBJ databases">
        <authorList>
            <person name="Chen W.-M."/>
        </authorList>
    </citation>
    <scope>NUCLEOTIDE SEQUENCE [LARGE SCALE GENOMIC DNA]</scope>
    <source>
        <strain evidence="2 3">CCP-6</strain>
    </source>
</reference>
<feature type="region of interest" description="Disordered" evidence="1">
    <location>
        <begin position="38"/>
        <end position="87"/>
    </location>
</feature>
<evidence type="ECO:0000313" key="2">
    <source>
        <dbReference type="EMBL" id="RVT97912.1"/>
    </source>
</evidence>
<organism evidence="2 3">
    <name type="scientific">Rhodovarius crocodyli</name>
    <dbReference type="NCBI Taxonomy" id="1979269"/>
    <lineage>
        <taxon>Bacteria</taxon>
        <taxon>Pseudomonadati</taxon>
        <taxon>Pseudomonadota</taxon>
        <taxon>Alphaproteobacteria</taxon>
        <taxon>Acetobacterales</taxon>
        <taxon>Roseomonadaceae</taxon>
        <taxon>Rhodovarius</taxon>
    </lineage>
</organism>
<gene>
    <name evidence="2" type="ORF">EOD42_08975</name>
</gene>